<feature type="domain" description="LXG" evidence="2">
    <location>
        <begin position="1"/>
        <end position="185"/>
    </location>
</feature>
<dbReference type="PROSITE" id="PS51756">
    <property type="entry name" value="LXG"/>
    <property type="match status" value="1"/>
</dbReference>
<dbReference type="Proteomes" id="UP000675284">
    <property type="component" value="Unassembled WGS sequence"/>
</dbReference>
<dbReference type="Pfam" id="PF04740">
    <property type="entry name" value="LXG"/>
    <property type="match status" value="1"/>
</dbReference>
<reference evidence="3" key="1">
    <citation type="submission" date="2021-04" db="EMBL/GenBank/DDBJ databases">
        <title>Isolation and polyphasic classification of algal microorganism.</title>
        <authorList>
            <person name="Wang S."/>
        </authorList>
    </citation>
    <scope>NUCLEOTIDE SEQUENCE</scope>
    <source>
        <strain evidence="3">720a</strain>
    </source>
</reference>
<evidence type="ECO:0000259" key="2">
    <source>
        <dbReference type="PROSITE" id="PS51756"/>
    </source>
</evidence>
<evidence type="ECO:0000256" key="1">
    <source>
        <dbReference type="ARBA" id="ARBA00034117"/>
    </source>
</evidence>
<dbReference type="RefSeq" id="WP_166530419.1">
    <property type="nucleotide sequence ID" value="NZ_JAGSOT010000028.1"/>
</dbReference>
<keyword evidence="4" id="KW-1185">Reference proteome</keyword>
<evidence type="ECO:0000313" key="3">
    <source>
        <dbReference type="EMBL" id="MBR7796527.1"/>
    </source>
</evidence>
<dbReference type="AlphaFoldDB" id="A0A941DWB2"/>
<gene>
    <name evidence="3" type="ORF">KCX74_10805</name>
</gene>
<sequence>MQGNTGTAIRSFFADVHEPFLQYLDNFLTEYDQALIQLKEAVHSYEPAADGLVQQSFLENDLEHGLQRVEDVTKGITDEVNHEIYKIQDIISLPLLDDHDLLRGIQQAKNNKNEVIEQLYALDRSQMNTLEPLLQELTVMKNYMANIKDVFYRESNSISTYDGSTLKNSSPYDEVIKEVHPPNDQ</sequence>
<name>A0A941DWB2_9BACI</name>
<proteinExistence type="inferred from homology"/>
<evidence type="ECO:0000313" key="4">
    <source>
        <dbReference type="Proteomes" id="UP000675284"/>
    </source>
</evidence>
<comment type="caution">
    <text evidence="3">The sequence shown here is derived from an EMBL/GenBank/DDBJ whole genome shotgun (WGS) entry which is preliminary data.</text>
</comment>
<accession>A0A941DWB2</accession>
<organism evidence="3 4">
    <name type="scientific">Virgibacillus salarius</name>
    <dbReference type="NCBI Taxonomy" id="447199"/>
    <lineage>
        <taxon>Bacteria</taxon>
        <taxon>Bacillati</taxon>
        <taxon>Bacillota</taxon>
        <taxon>Bacilli</taxon>
        <taxon>Bacillales</taxon>
        <taxon>Bacillaceae</taxon>
        <taxon>Virgibacillus</taxon>
    </lineage>
</organism>
<comment type="similarity">
    <text evidence="1">In the N-terminal section; belongs to the LXG family.</text>
</comment>
<protein>
    <submittedName>
        <fullName evidence="3">LXG domain-containing protein</fullName>
    </submittedName>
</protein>
<dbReference type="InterPro" id="IPR006829">
    <property type="entry name" value="LXG_dom"/>
</dbReference>
<dbReference type="EMBL" id="JAGSOT010000028">
    <property type="protein sequence ID" value="MBR7796527.1"/>
    <property type="molecule type" value="Genomic_DNA"/>
</dbReference>